<reference evidence="2" key="1">
    <citation type="journal article" date="2019" name="bioRxiv">
        <title>The Genome of the Zebra Mussel, Dreissena polymorpha: A Resource for Invasive Species Research.</title>
        <authorList>
            <person name="McCartney M.A."/>
            <person name="Auch B."/>
            <person name="Kono T."/>
            <person name="Mallez S."/>
            <person name="Zhang Y."/>
            <person name="Obille A."/>
            <person name="Becker A."/>
            <person name="Abrahante J.E."/>
            <person name="Garbe J."/>
            <person name="Badalamenti J.P."/>
            <person name="Herman A."/>
            <person name="Mangelson H."/>
            <person name="Liachko I."/>
            <person name="Sullivan S."/>
            <person name="Sone E.D."/>
            <person name="Koren S."/>
            <person name="Silverstein K.A.T."/>
            <person name="Beckman K.B."/>
            <person name="Gohl D.M."/>
        </authorList>
    </citation>
    <scope>NUCLEOTIDE SEQUENCE</scope>
    <source>
        <strain evidence="2">Duluth1</strain>
        <tissue evidence="2">Whole animal</tissue>
    </source>
</reference>
<name>A0A9D4GI87_DREPO</name>
<evidence type="ECO:0000313" key="3">
    <source>
        <dbReference type="Proteomes" id="UP000828390"/>
    </source>
</evidence>
<protein>
    <recommendedName>
        <fullName evidence="1">VWFA domain-containing protein</fullName>
    </recommendedName>
</protein>
<dbReference type="InterPro" id="IPR002035">
    <property type="entry name" value="VWF_A"/>
</dbReference>
<gene>
    <name evidence="2" type="ORF">DPMN_144490</name>
</gene>
<evidence type="ECO:0000313" key="2">
    <source>
        <dbReference type="EMBL" id="KAH3815951.1"/>
    </source>
</evidence>
<keyword evidence="3" id="KW-1185">Reference proteome</keyword>
<reference evidence="2" key="2">
    <citation type="submission" date="2020-11" db="EMBL/GenBank/DDBJ databases">
        <authorList>
            <person name="McCartney M.A."/>
            <person name="Auch B."/>
            <person name="Kono T."/>
            <person name="Mallez S."/>
            <person name="Becker A."/>
            <person name="Gohl D.M."/>
            <person name="Silverstein K.A.T."/>
            <person name="Koren S."/>
            <person name="Bechman K.B."/>
            <person name="Herman A."/>
            <person name="Abrahante J.E."/>
            <person name="Garbe J."/>
        </authorList>
    </citation>
    <scope>NUCLEOTIDE SEQUENCE</scope>
    <source>
        <strain evidence="2">Duluth1</strain>
        <tissue evidence="2">Whole animal</tissue>
    </source>
</reference>
<proteinExistence type="predicted"/>
<organism evidence="2 3">
    <name type="scientific">Dreissena polymorpha</name>
    <name type="common">Zebra mussel</name>
    <name type="synonym">Mytilus polymorpha</name>
    <dbReference type="NCBI Taxonomy" id="45954"/>
    <lineage>
        <taxon>Eukaryota</taxon>
        <taxon>Metazoa</taxon>
        <taxon>Spiralia</taxon>
        <taxon>Lophotrochozoa</taxon>
        <taxon>Mollusca</taxon>
        <taxon>Bivalvia</taxon>
        <taxon>Autobranchia</taxon>
        <taxon>Heteroconchia</taxon>
        <taxon>Euheterodonta</taxon>
        <taxon>Imparidentia</taxon>
        <taxon>Neoheterodontei</taxon>
        <taxon>Myida</taxon>
        <taxon>Dreissenoidea</taxon>
        <taxon>Dreissenidae</taxon>
        <taxon>Dreissena</taxon>
    </lineage>
</organism>
<dbReference type="SUPFAM" id="SSF53300">
    <property type="entry name" value="vWA-like"/>
    <property type="match status" value="1"/>
</dbReference>
<accession>A0A9D4GI87</accession>
<dbReference type="Pfam" id="PF00092">
    <property type="entry name" value="VWA"/>
    <property type="match status" value="1"/>
</dbReference>
<dbReference type="AlphaFoldDB" id="A0A9D4GI87"/>
<evidence type="ECO:0000259" key="1">
    <source>
        <dbReference type="PROSITE" id="PS50234"/>
    </source>
</evidence>
<dbReference type="PROSITE" id="PS50234">
    <property type="entry name" value="VWFA"/>
    <property type="match status" value="1"/>
</dbReference>
<comment type="caution">
    <text evidence="2">The sequence shown here is derived from an EMBL/GenBank/DDBJ whole genome shotgun (WGS) entry which is preliminary data.</text>
</comment>
<dbReference type="EMBL" id="JAIWYP010000006">
    <property type="protein sequence ID" value="KAH3815951.1"/>
    <property type="molecule type" value="Genomic_DNA"/>
</dbReference>
<dbReference type="Gene3D" id="3.40.50.410">
    <property type="entry name" value="von Willebrand factor, type A domain"/>
    <property type="match status" value="1"/>
</dbReference>
<dbReference type="Proteomes" id="UP000828390">
    <property type="component" value="Unassembled WGS sequence"/>
</dbReference>
<feature type="domain" description="VWFA" evidence="1">
    <location>
        <begin position="18"/>
        <end position="143"/>
    </location>
</feature>
<sequence length="149" mass="16465">MLNEKGKDGVYTDPNGLNIEQLMSYVQGIRQYSNTCSSPVCESSLTRNISTAINEVFLTNFINGDPKARNVLLVLTSGRFDNIDKVWEQVGAIFRNTGVYVFAIGAGYDSNIDGLQAVAQEPSNVFMESEYKLDTLDVLQSQLSYITCS</sequence>
<dbReference type="InterPro" id="IPR036465">
    <property type="entry name" value="vWFA_dom_sf"/>
</dbReference>